<dbReference type="EMBL" id="MT142123">
    <property type="protein sequence ID" value="QJA74836.1"/>
    <property type="molecule type" value="Genomic_DNA"/>
</dbReference>
<organism evidence="2">
    <name type="scientific">viral metagenome</name>
    <dbReference type="NCBI Taxonomy" id="1070528"/>
    <lineage>
        <taxon>unclassified sequences</taxon>
        <taxon>metagenomes</taxon>
        <taxon>organismal metagenomes</taxon>
    </lineage>
</organism>
<dbReference type="EMBL" id="MT142694">
    <property type="protein sequence ID" value="QJA87286.1"/>
    <property type="molecule type" value="Genomic_DNA"/>
</dbReference>
<name>A0A6M3KYL4_9ZZZZ</name>
<dbReference type="AlphaFoldDB" id="A0A6M3KYL4"/>
<proteinExistence type="predicted"/>
<protein>
    <submittedName>
        <fullName evidence="2">Uncharacterized protein</fullName>
    </submittedName>
</protein>
<evidence type="ECO:0000313" key="2">
    <source>
        <dbReference type="EMBL" id="QJA87286.1"/>
    </source>
</evidence>
<gene>
    <name evidence="1" type="ORF">MM415A01922_0014</name>
    <name evidence="2" type="ORF">MM415B03022_0007</name>
</gene>
<reference evidence="2" key="1">
    <citation type="submission" date="2020-03" db="EMBL/GenBank/DDBJ databases">
        <title>The deep terrestrial virosphere.</title>
        <authorList>
            <person name="Holmfeldt K."/>
            <person name="Nilsson E."/>
            <person name="Simone D."/>
            <person name="Lopez-Fernandez M."/>
            <person name="Wu X."/>
            <person name="de Brujin I."/>
            <person name="Lundin D."/>
            <person name="Andersson A."/>
            <person name="Bertilsson S."/>
            <person name="Dopson M."/>
        </authorList>
    </citation>
    <scope>NUCLEOTIDE SEQUENCE</scope>
    <source>
        <strain evidence="1">MM415A01922</strain>
        <strain evidence="2">MM415B03022</strain>
    </source>
</reference>
<evidence type="ECO:0000313" key="1">
    <source>
        <dbReference type="EMBL" id="QJA74836.1"/>
    </source>
</evidence>
<sequence>MADRFEMDVYPWADQWPREKRVKSDKRFPNGVFHVWIPDLSKDLGTISEVLVNGCKDFYNCTFEELVVAGQKQRSYGETSFNAVLQSDAKKVGDVPIEEQIARLEAAIAPLNSEDLPEKAAKFFEDALTHEAKARTSQGAVKTAKANVYDQIAKELGVEAGTDVLAMVRAIKAAAAEKAAKAGKGSK</sequence>
<accession>A0A6M3KYL4</accession>